<protein>
    <recommendedName>
        <fullName evidence="4">Secreted protein</fullName>
    </recommendedName>
</protein>
<evidence type="ECO:0000256" key="1">
    <source>
        <dbReference type="SAM" id="SignalP"/>
    </source>
</evidence>
<dbReference type="EMBL" id="JAULSV010000001">
    <property type="protein sequence ID" value="KAK0657046.1"/>
    <property type="molecule type" value="Genomic_DNA"/>
</dbReference>
<reference evidence="2" key="1">
    <citation type="submission" date="2023-06" db="EMBL/GenBank/DDBJ databases">
        <title>Genome-scale phylogeny and comparative genomics of the fungal order Sordariales.</title>
        <authorList>
            <consortium name="Lawrence Berkeley National Laboratory"/>
            <person name="Hensen N."/>
            <person name="Bonometti L."/>
            <person name="Westerberg I."/>
            <person name="Brannstrom I.O."/>
            <person name="Guillou S."/>
            <person name="Cros-Aarteil S."/>
            <person name="Calhoun S."/>
            <person name="Haridas S."/>
            <person name="Kuo A."/>
            <person name="Mondo S."/>
            <person name="Pangilinan J."/>
            <person name="Riley R."/>
            <person name="Labutti K."/>
            <person name="Andreopoulos B."/>
            <person name="Lipzen A."/>
            <person name="Chen C."/>
            <person name="Yanf M."/>
            <person name="Daum C."/>
            <person name="Ng V."/>
            <person name="Clum A."/>
            <person name="Steindorff A."/>
            <person name="Ohm R."/>
            <person name="Martin F."/>
            <person name="Silar P."/>
            <person name="Natvig D."/>
            <person name="Lalanne C."/>
            <person name="Gautier V."/>
            <person name="Ament-Velasquez S.L."/>
            <person name="Kruys A."/>
            <person name="Hutchinson M.I."/>
            <person name="Powell A.J."/>
            <person name="Barry K."/>
            <person name="Miller A.N."/>
            <person name="Grigoriev I.V."/>
            <person name="Debuchy R."/>
            <person name="Gladieux P."/>
            <person name="Thoren M.H."/>
            <person name="Johannesson H."/>
        </authorList>
    </citation>
    <scope>NUCLEOTIDE SEQUENCE</scope>
    <source>
        <strain evidence="2">SMH2532-1</strain>
    </source>
</reference>
<dbReference type="PANTHER" id="PTHR38847:SF1">
    <property type="entry name" value="PSEUDOURIDINE SYNTHASE RSUA_RLUA-LIKE DOMAIN-CONTAINING PROTEIN"/>
    <property type="match status" value="1"/>
</dbReference>
<keyword evidence="1" id="KW-0732">Signal</keyword>
<accession>A0AA39YR15</accession>
<feature type="signal peptide" evidence="1">
    <location>
        <begin position="1"/>
        <end position="21"/>
    </location>
</feature>
<name>A0AA39YR15_9PEZI</name>
<evidence type="ECO:0000313" key="3">
    <source>
        <dbReference type="Proteomes" id="UP001174936"/>
    </source>
</evidence>
<dbReference type="Pfam" id="PF14273">
    <property type="entry name" value="DUF4360"/>
    <property type="match status" value="1"/>
</dbReference>
<sequence length="197" mass="21623">MGPLARLTVLMAALSPSLVLSATPDVIPQIKSITFSGNGCPSNPRWVGTFDDLMITYGDFDAKLPGDKSNLNCQVHIQGSGGSPGWQVALRETWVTGRVWLQPGTKLEYLTTSFFSQNAARTNTKRGDITNDGRSALNDPGAVLYSDLSNGLVWSECFGSDGYTGIFNVNFRSVLSGDGRAEFEAKRHQWRLEWRRC</sequence>
<evidence type="ECO:0008006" key="4">
    <source>
        <dbReference type="Google" id="ProtNLM"/>
    </source>
</evidence>
<gene>
    <name evidence="2" type="ORF">B0T16DRAFT_316256</name>
</gene>
<dbReference type="Proteomes" id="UP001174936">
    <property type="component" value="Unassembled WGS sequence"/>
</dbReference>
<keyword evidence="3" id="KW-1185">Reference proteome</keyword>
<proteinExistence type="predicted"/>
<dbReference type="PANTHER" id="PTHR38847">
    <property type="match status" value="1"/>
</dbReference>
<dbReference type="InterPro" id="IPR025649">
    <property type="entry name" value="DUF4360"/>
</dbReference>
<dbReference type="AlphaFoldDB" id="A0AA39YR15"/>
<evidence type="ECO:0000313" key="2">
    <source>
        <dbReference type="EMBL" id="KAK0657046.1"/>
    </source>
</evidence>
<feature type="chain" id="PRO_5041309551" description="Secreted protein" evidence="1">
    <location>
        <begin position="22"/>
        <end position="197"/>
    </location>
</feature>
<organism evidence="2 3">
    <name type="scientific">Cercophora newfieldiana</name>
    <dbReference type="NCBI Taxonomy" id="92897"/>
    <lineage>
        <taxon>Eukaryota</taxon>
        <taxon>Fungi</taxon>
        <taxon>Dikarya</taxon>
        <taxon>Ascomycota</taxon>
        <taxon>Pezizomycotina</taxon>
        <taxon>Sordariomycetes</taxon>
        <taxon>Sordariomycetidae</taxon>
        <taxon>Sordariales</taxon>
        <taxon>Lasiosphaeriaceae</taxon>
        <taxon>Cercophora</taxon>
    </lineage>
</organism>
<comment type="caution">
    <text evidence="2">The sequence shown here is derived from an EMBL/GenBank/DDBJ whole genome shotgun (WGS) entry which is preliminary data.</text>
</comment>